<dbReference type="PROSITE" id="PS51257">
    <property type="entry name" value="PROKAR_LIPOPROTEIN"/>
    <property type="match status" value="1"/>
</dbReference>
<dbReference type="EMBL" id="DTAB01000171">
    <property type="protein sequence ID" value="HGN85106.1"/>
    <property type="molecule type" value="Genomic_DNA"/>
</dbReference>
<reference evidence="1" key="1">
    <citation type="journal article" date="2020" name="mSystems">
        <title>Genome- and Community-Level Interaction Insights into Carbon Utilization and Element Cycling Functions of Hydrothermarchaeota in Hydrothermal Sediment.</title>
        <authorList>
            <person name="Zhou Z."/>
            <person name="Liu Y."/>
            <person name="Xu W."/>
            <person name="Pan J."/>
            <person name="Luo Z.H."/>
            <person name="Li M."/>
        </authorList>
    </citation>
    <scope>NUCLEOTIDE SEQUENCE [LARGE SCALE GENOMIC DNA]</scope>
    <source>
        <strain evidence="2">SpSt-611</strain>
        <strain evidence="1">SpSt-679</strain>
    </source>
</reference>
<dbReference type="AlphaFoldDB" id="A0A7V4A086"/>
<gene>
    <name evidence="2" type="ORF">ENT80_02880</name>
    <name evidence="1" type="ORF">ENU54_02255</name>
</gene>
<sequence length="158" mass="16779">MRVWGVGIPRRGVLVLLVGFLAGCGEFHFSPFPPCFPLCGGGGGGGDLPVLQTSLEADRLEVAPGAQGSLAVNVYAPPQGRSGRVTVNLWLEVAEEPPFPTFFSAGTATEVPVGQTARALVPVFVFPEAPPGEYLVRLRASAFGYQNAEPRYLRLVVR</sequence>
<organism evidence="1">
    <name type="scientific">Thermus tengchongensis</name>
    <dbReference type="NCBI Taxonomy" id="1214928"/>
    <lineage>
        <taxon>Bacteria</taxon>
        <taxon>Thermotogati</taxon>
        <taxon>Deinococcota</taxon>
        <taxon>Deinococci</taxon>
        <taxon>Thermales</taxon>
        <taxon>Thermaceae</taxon>
        <taxon>Thermus</taxon>
    </lineage>
</organism>
<name>A0A7V4A086_9DEIN</name>
<evidence type="ECO:0000313" key="1">
    <source>
        <dbReference type="EMBL" id="HGL49416.1"/>
    </source>
</evidence>
<evidence type="ECO:0000313" key="2">
    <source>
        <dbReference type="EMBL" id="HGN85106.1"/>
    </source>
</evidence>
<protein>
    <submittedName>
        <fullName evidence="1">Uncharacterized protein</fullName>
    </submittedName>
</protein>
<dbReference type="EMBL" id="DTCX01000131">
    <property type="protein sequence ID" value="HGL49416.1"/>
    <property type="molecule type" value="Genomic_DNA"/>
</dbReference>
<comment type="caution">
    <text evidence="1">The sequence shown here is derived from an EMBL/GenBank/DDBJ whole genome shotgun (WGS) entry which is preliminary data.</text>
</comment>
<proteinExistence type="predicted"/>
<accession>A0A7V4A086</accession>